<proteinExistence type="predicted"/>
<evidence type="ECO:0000313" key="2">
    <source>
        <dbReference type="Proteomes" id="UP000008207"/>
    </source>
</evidence>
<dbReference type="EMBL" id="CP001349">
    <property type="protein sequence ID" value="ACL55143.1"/>
    <property type="molecule type" value="Genomic_DNA"/>
</dbReference>
<evidence type="ECO:0000313" key="1">
    <source>
        <dbReference type="EMBL" id="ACL55143.1"/>
    </source>
</evidence>
<organism evidence="1 2">
    <name type="scientific">Methylobacterium nodulans (strain LMG 21967 / CNCM I-2342 / ORS 2060)</name>
    <dbReference type="NCBI Taxonomy" id="460265"/>
    <lineage>
        <taxon>Bacteria</taxon>
        <taxon>Pseudomonadati</taxon>
        <taxon>Pseudomonadota</taxon>
        <taxon>Alphaproteobacteria</taxon>
        <taxon>Hyphomicrobiales</taxon>
        <taxon>Methylobacteriaceae</taxon>
        <taxon>Methylobacterium</taxon>
    </lineage>
</organism>
<keyword evidence="2" id="KW-1185">Reference proteome</keyword>
<reference evidence="1 2" key="1">
    <citation type="submission" date="2009-01" db="EMBL/GenBank/DDBJ databases">
        <title>Complete sequence of chromosome of Methylobacterium nodulans ORS 2060.</title>
        <authorList>
            <consortium name="US DOE Joint Genome Institute"/>
            <person name="Lucas S."/>
            <person name="Copeland A."/>
            <person name="Lapidus A."/>
            <person name="Glavina del Rio T."/>
            <person name="Dalin E."/>
            <person name="Tice H."/>
            <person name="Bruce D."/>
            <person name="Goodwin L."/>
            <person name="Pitluck S."/>
            <person name="Sims D."/>
            <person name="Brettin T."/>
            <person name="Detter J.C."/>
            <person name="Han C."/>
            <person name="Larimer F."/>
            <person name="Land M."/>
            <person name="Hauser L."/>
            <person name="Kyrpides N."/>
            <person name="Ivanova N."/>
            <person name="Marx C.J."/>
            <person name="Richardson P."/>
        </authorList>
    </citation>
    <scope>NUCLEOTIDE SEQUENCE [LARGE SCALE GENOMIC DNA]</scope>
    <source>
        <strain evidence="2">LMG 21967 / CNCM I-2342 / ORS 2060</strain>
    </source>
</reference>
<gene>
    <name evidence="1" type="ordered locus">Mnod_0095</name>
</gene>
<name>B8IU98_METNO</name>
<dbReference type="Proteomes" id="UP000008207">
    <property type="component" value="Chromosome"/>
</dbReference>
<dbReference type="KEGG" id="mno:Mnod_0095"/>
<dbReference type="HOGENOM" id="CLU_2409860_0_0_5"/>
<sequence>MILPPHLHVEEGRSRARSRWFSVRHENLRANDVDPECNGLKLTGITGSELGKVALGKLSLVSKGDITNPKDEPRKSAWREDRYVPESIPLLR</sequence>
<protein>
    <submittedName>
        <fullName evidence="1">Uncharacterized protein</fullName>
    </submittedName>
</protein>
<accession>B8IU98</accession>
<dbReference type="AlphaFoldDB" id="B8IU98"/>